<dbReference type="EMBL" id="JAJJHW010001127">
    <property type="protein sequence ID" value="KAH8377847.1"/>
    <property type="molecule type" value="Genomic_DNA"/>
</dbReference>
<dbReference type="FunFam" id="3.90.550.50:FF:000001">
    <property type="entry name" value="Hexosyltransferase"/>
    <property type="match status" value="1"/>
</dbReference>
<dbReference type="Gene3D" id="3.90.550.50">
    <property type="match status" value="1"/>
</dbReference>
<evidence type="ECO:0000256" key="11">
    <source>
        <dbReference type="RuleBase" id="RU363063"/>
    </source>
</evidence>
<keyword evidence="9" id="KW-0472">Membrane</keyword>
<comment type="similarity">
    <text evidence="2 11">Belongs to the glycosyltransferase 31 family.</text>
</comment>
<evidence type="ECO:0000256" key="7">
    <source>
        <dbReference type="ARBA" id="ARBA00022989"/>
    </source>
</evidence>
<keyword evidence="5" id="KW-0812">Transmembrane</keyword>
<comment type="subcellular location">
    <subcellularLocation>
        <location evidence="1 11">Golgi apparatus membrane</location>
        <topology evidence="1 11">Single-pass type II membrane protein</topology>
    </subcellularLocation>
</comment>
<evidence type="ECO:0000256" key="5">
    <source>
        <dbReference type="ARBA" id="ARBA00022692"/>
    </source>
</evidence>
<dbReference type="Pfam" id="PF01762">
    <property type="entry name" value="Galactosyl_T"/>
    <property type="match status" value="1"/>
</dbReference>
<keyword evidence="6" id="KW-0735">Signal-anchor</keyword>
<dbReference type="Proteomes" id="UP001200034">
    <property type="component" value="Unassembled WGS sequence"/>
</dbReference>
<evidence type="ECO:0000256" key="10">
    <source>
        <dbReference type="ARBA" id="ARBA00023180"/>
    </source>
</evidence>
<reference evidence="12" key="1">
    <citation type="journal article" date="2021" name="Mol. Ecol. Resour.">
        <title>Phylogenomic analyses of the genus Drosophila reveals genomic signals of climate adaptation.</title>
        <authorList>
            <person name="Li F."/>
            <person name="Rane R.V."/>
            <person name="Luria V."/>
            <person name="Xiong Z."/>
            <person name="Chen J."/>
            <person name="Li Z."/>
            <person name="Catullo R.A."/>
            <person name="Griffin P.C."/>
            <person name="Schiffer M."/>
            <person name="Pearce S."/>
            <person name="Lee S.F."/>
            <person name="McElroy K."/>
            <person name="Stocker A."/>
            <person name="Shirriffs J."/>
            <person name="Cockerell F."/>
            <person name="Coppin C."/>
            <person name="Sgro C.M."/>
            <person name="Karger A."/>
            <person name="Cain J.W."/>
            <person name="Weber J.A."/>
            <person name="Santpere G."/>
            <person name="Kirschner M.W."/>
            <person name="Hoffmann A.A."/>
            <person name="Oakeshott J.G."/>
            <person name="Zhang G."/>
        </authorList>
    </citation>
    <scope>NUCLEOTIDE SEQUENCE</scope>
    <source>
        <strain evidence="12">BGI-SZ-2011g</strain>
    </source>
</reference>
<keyword evidence="4" id="KW-0808">Transferase</keyword>
<dbReference type="InterPro" id="IPR002659">
    <property type="entry name" value="Glyco_trans_31"/>
</dbReference>
<comment type="caution">
    <text evidence="12">The sequence shown here is derived from an EMBL/GenBank/DDBJ whole genome shotgun (WGS) entry which is preliminary data.</text>
</comment>
<keyword evidence="8 11" id="KW-0333">Golgi apparatus</keyword>
<dbReference type="EC" id="2.4.1.-" evidence="11"/>
<sequence>MAIRQTWGHYAARRDIGIAFVLGRGLNKTQNKAISWENYLYGDLIRGNYIDTYYNLTLKTMSILEWANQHCYRAKYLLKTDDDVFINVPKLFHFVEEQLQGNVKRTIFGRLAKRWPPVRNKKSKYFVSYKQYRGVYPTFVTGPAYLMTIDIVHALYVRALTTIYLNLEDVFITGIVAESLGIKRVQIGEFVNRRIKLTPQNIHKSISIHMISWSEQFETVYLKLEDVFTTGIVAQSLGIERLHVNEFVNRRISFNPCNIRNAISVHMIKSNEQFDLWKKLLDQTTKCK</sequence>
<evidence type="ECO:0000313" key="12">
    <source>
        <dbReference type="EMBL" id="KAH8377847.1"/>
    </source>
</evidence>
<dbReference type="PANTHER" id="PTHR11214">
    <property type="entry name" value="BETA-1,3-N-ACETYLGLUCOSAMINYLTRANSFERASE"/>
    <property type="match status" value="1"/>
</dbReference>
<evidence type="ECO:0000313" key="13">
    <source>
        <dbReference type="Proteomes" id="UP001200034"/>
    </source>
</evidence>
<evidence type="ECO:0000256" key="1">
    <source>
        <dbReference type="ARBA" id="ARBA00004323"/>
    </source>
</evidence>
<evidence type="ECO:0000256" key="6">
    <source>
        <dbReference type="ARBA" id="ARBA00022968"/>
    </source>
</evidence>
<gene>
    <name evidence="12" type="ORF">KR093_007474</name>
</gene>
<organism evidence="12 13">
    <name type="scientific">Drosophila rubida</name>
    <dbReference type="NCBI Taxonomy" id="30044"/>
    <lineage>
        <taxon>Eukaryota</taxon>
        <taxon>Metazoa</taxon>
        <taxon>Ecdysozoa</taxon>
        <taxon>Arthropoda</taxon>
        <taxon>Hexapoda</taxon>
        <taxon>Insecta</taxon>
        <taxon>Pterygota</taxon>
        <taxon>Neoptera</taxon>
        <taxon>Endopterygota</taxon>
        <taxon>Diptera</taxon>
        <taxon>Brachycera</taxon>
        <taxon>Muscomorpha</taxon>
        <taxon>Ephydroidea</taxon>
        <taxon>Drosophilidae</taxon>
        <taxon>Drosophila</taxon>
    </lineage>
</organism>
<keyword evidence="7" id="KW-1133">Transmembrane helix</keyword>
<keyword evidence="3 11" id="KW-0328">Glycosyltransferase</keyword>
<dbReference type="GO" id="GO:0006493">
    <property type="term" value="P:protein O-linked glycosylation"/>
    <property type="evidence" value="ECO:0007669"/>
    <property type="project" value="TreeGrafter"/>
</dbReference>
<dbReference type="PANTHER" id="PTHR11214:SF379">
    <property type="entry name" value="HEXOSYLTRANSFERASE-RELATED"/>
    <property type="match status" value="1"/>
</dbReference>
<evidence type="ECO:0000256" key="4">
    <source>
        <dbReference type="ARBA" id="ARBA00022679"/>
    </source>
</evidence>
<dbReference type="GO" id="GO:0016758">
    <property type="term" value="F:hexosyltransferase activity"/>
    <property type="evidence" value="ECO:0007669"/>
    <property type="project" value="InterPro"/>
</dbReference>
<evidence type="ECO:0000256" key="3">
    <source>
        <dbReference type="ARBA" id="ARBA00022676"/>
    </source>
</evidence>
<dbReference type="GO" id="GO:0000139">
    <property type="term" value="C:Golgi membrane"/>
    <property type="evidence" value="ECO:0007669"/>
    <property type="project" value="UniProtKB-SubCell"/>
</dbReference>
<proteinExistence type="inferred from homology"/>
<dbReference type="AlphaFoldDB" id="A0AAD4K6G0"/>
<keyword evidence="10" id="KW-0325">Glycoprotein</keyword>
<evidence type="ECO:0000256" key="9">
    <source>
        <dbReference type="ARBA" id="ARBA00023136"/>
    </source>
</evidence>
<name>A0AAD4K6G0_9MUSC</name>
<evidence type="ECO:0000256" key="8">
    <source>
        <dbReference type="ARBA" id="ARBA00023034"/>
    </source>
</evidence>
<accession>A0AAD4K6G0</accession>
<protein>
    <recommendedName>
        <fullName evidence="11">Hexosyltransferase</fullName>
        <ecNumber evidence="11">2.4.1.-</ecNumber>
    </recommendedName>
</protein>
<evidence type="ECO:0000256" key="2">
    <source>
        <dbReference type="ARBA" id="ARBA00008661"/>
    </source>
</evidence>
<keyword evidence="13" id="KW-1185">Reference proteome</keyword>